<keyword evidence="5" id="KW-1185">Reference proteome</keyword>
<dbReference type="PANTHER" id="PTHR12970">
    <property type="entry name" value="PROTEASOME ASSEMBLY CHAPERONE 2"/>
    <property type="match status" value="1"/>
</dbReference>
<dbReference type="AlphaFoldDB" id="A0A507FFY7"/>
<dbReference type="GO" id="GO:0043248">
    <property type="term" value="P:proteasome assembly"/>
    <property type="evidence" value="ECO:0007669"/>
    <property type="project" value="TreeGrafter"/>
</dbReference>
<organism evidence="4 5">
    <name type="scientific">Chytriomyces confervae</name>
    <dbReference type="NCBI Taxonomy" id="246404"/>
    <lineage>
        <taxon>Eukaryota</taxon>
        <taxon>Fungi</taxon>
        <taxon>Fungi incertae sedis</taxon>
        <taxon>Chytridiomycota</taxon>
        <taxon>Chytridiomycota incertae sedis</taxon>
        <taxon>Chytridiomycetes</taxon>
        <taxon>Chytridiales</taxon>
        <taxon>Chytriomycetaceae</taxon>
        <taxon>Chytriomyces</taxon>
    </lineage>
</organism>
<gene>
    <name evidence="4" type="ORF">CcCBS67573_g04246</name>
</gene>
<dbReference type="GO" id="GO:0005634">
    <property type="term" value="C:nucleus"/>
    <property type="evidence" value="ECO:0007669"/>
    <property type="project" value="TreeGrafter"/>
</dbReference>
<accession>A0A507FFY7</accession>
<dbReference type="InterPro" id="IPR019151">
    <property type="entry name" value="Proteasome_assmbl_chaperone_2"/>
</dbReference>
<dbReference type="GO" id="GO:0005829">
    <property type="term" value="C:cytosol"/>
    <property type="evidence" value="ECO:0007669"/>
    <property type="project" value="TreeGrafter"/>
</dbReference>
<dbReference type="Proteomes" id="UP000320333">
    <property type="component" value="Unassembled WGS sequence"/>
</dbReference>
<evidence type="ECO:0000256" key="2">
    <source>
        <dbReference type="ARBA" id="ARBA00023186"/>
    </source>
</evidence>
<dbReference type="InterPro" id="IPR016562">
    <property type="entry name" value="Proteasome_assmbl_chp_2_euk"/>
</dbReference>
<protein>
    <recommendedName>
        <fullName evidence="1">Proteasome assembly chaperone 2</fullName>
    </recommendedName>
</protein>
<name>A0A507FFY7_9FUNG</name>
<reference evidence="4 5" key="1">
    <citation type="journal article" date="2019" name="Sci. Rep.">
        <title>Comparative genomics of chytrid fungi reveal insights into the obligate biotrophic and pathogenic lifestyle of Synchytrium endobioticum.</title>
        <authorList>
            <person name="van de Vossenberg B.T.L.H."/>
            <person name="Warris S."/>
            <person name="Nguyen H.D.T."/>
            <person name="van Gent-Pelzer M.P.E."/>
            <person name="Joly D.L."/>
            <person name="van de Geest H.C."/>
            <person name="Bonants P.J.M."/>
            <person name="Smith D.S."/>
            <person name="Levesque C.A."/>
            <person name="van der Lee T.A.J."/>
        </authorList>
    </citation>
    <scope>NUCLEOTIDE SEQUENCE [LARGE SCALE GENOMIC DNA]</scope>
    <source>
        <strain evidence="4 5">CBS 675.73</strain>
    </source>
</reference>
<dbReference type="PANTHER" id="PTHR12970:SF1">
    <property type="entry name" value="PROTEASOME ASSEMBLY CHAPERONE 2"/>
    <property type="match status" value="1"/>
</dbReference>
<comment type="similarity">
    <text evidence="3">Belongs to the PSMG2 family.</text>
</comment>
<dbReference type="Gene3D" id="3.40.50.10900">
    <property type="entry name" value="PAC-like subunit"/>
    <property type="match status" value="1"/>
</dbReference>
<keyword evidence="2" id="KW-0143">Chaperone</keyword>
<evidence type="ECO:0000256" key="1">
    <source>
        <dbReference type="ARBA" id="ARBA00019186"/>
    </source>
</evidence>
<dbReference type="InterPro" id="IPR038389">
    <property type="entry name" value="PSMG2_sf"/>
</dbReference>
<proteinExistence type="inferred from homology"/>
<dbReference type="STRING" id="246404.A0A507FFY7"/>
<evidence type="ECO:0000313" key="4">
    <source>
        <dbReference type="EMBL" id="TPX74500.1"/>
    </source>
</evidence>
<dbReference type="OrthoDB" id="10260712at2759"/>
<evidence type="ECO:0000256" key="3">
    <source>
        <dbReference type="ARBA" id="ARBA00025745"/>
    </source>
</evidence>
<sequence>MLSNFTKPTASVPLILSAPLSIGNVGALSIDMLVANSSGAKRVAVLQSAFVAPLVCADAVALDAHSQQQHIACALELYQVDNAFCLQMRSPIRKGHAAKFTNELIAWIKEMGFSQVILLTSFDMFKRTDTQIQSGSLLRFFSSLEASSTRTKCEQKLGWTPLEPFNRPEEMKEGDLFPPESGLCQKIYDGLVKDPAVECLVLSWFAPADGFHFQHATGMAKALNELLDLGANDAWKLPYSWHEAALSSMTATSLYT</sequence>
<dbReference type="EMBL" id="QEAP01000123">
    <property type="protein sequence ID" value="TPX74500.1"/>
    <property type="molecule type" value="Genomic_DNA"/>
</dbReference>
<evidence type="ECO:0000313" key="5">
    <source>
        <dbReference type="Proteomes" id="UP000320333"/>
    </source>
</evidence>
<comment type="caution">
    <text evidence="4">The sequence shown here is derived from an EMBL/GenBank/DDBJ whole genome shotgun (WGS) entry which is preliminary data.</text>
</comment>
<dbReference type="Pfam" id="PF09754">
    <property type="entry name" value="PAC2"/>
    <property type="match status" value="1"/>
</dbReference>